<comment type="similarity">
    <text evidence="7 10">Belongs to the fluoride channel Fluc/FEX (TC 1.A.43) family.</text>
</comment>
<comment type="function">
    <text evidence="9 10">Fluoride-specific ion channel. Important for reducing fluoride concentration in the cell, thus reducing its toxicity.</text>
</comment>
<evidence type="ECO:0000256" key="5">
    <source>
        <dbReference type="ARBA" id="ARBA00023136"/>
    </source>
</evidence>
<dbReference type="Pfam" id="PF02537">
    <property type="entry name" value="CRCB"/>
    <property type="match status" value="1"/>
</dbReference>
<evidence type="ECO:0000256" key="1">
    <source>
        <dbReference type="ARBA" id="ARBA00004651"/>
    </source>
</evidence>
<feature type="binding site" evidence="10">
    <location>
        <position position="77"/>
    </location>
    <ligand>
        <name>Na(+)</name>
        <dbReference type="ChEBI" id="CHEBI:29101"/>
        <note>structural</note>
    </ligand>
</feature>
<feature type="transmembrane region" description="Helical" evidence="10">
    <location>
        <begin position="6"/>
        <end position="26"/>
    </location>
</feature>
<keyword evidence="10" id="KW-0479">Metal-binding</keyword>
<evidence type="ECO:0000256" key="2">
    <source>
        <dbReference type="ARBA" id="ARBA00022475"/>
    </source>
</evidence>
<evidence type="ECO:0000313" key="11">
    <source>
        <dbReference type="EMBL" id="OAZ44925.1"/>
    </source>
</evidence>
<organism evidence="11 12">
    <name type="scientific">Microbacterium arborescens</name>
    <dbReference type="NCBI Taxonomy" id="33883"/>
    <lineage>
        <taxon>Bacteria</taxon>
        <taxon>Bacillati</taxon>
        <taxon>Actinomycetota</taxon>
        <taxon>Actinomycetes</taxon>
        <taxon>Micrococcales</taxon>
        <taxon>Microbacteriaceae</taxon>
        <taxon>Microbacterium</taxon>
    </lineage>
</organism>
<feature type="transmembrane region" description="Helical" evidence="10">
    <location>
        <begin position="102"/>
        <end position="126"/>
    </location>
</feature>
<accession>A0ABX2WM98</accession>
<keyword evidence="12" id="KW-1185">Reference proteome</keyword>
<dbReference type="Proteomes" id="UP000093918">
    <property type="component" value="Unassembled WGS sequence"/>
</dbReference>
<comment type="caution">
    <text evidence="11">The sequence shown here is derived from an EMBL/GenBank/DDBJ whole genome shotgun (WGS) entry which is preliminary data.</text>
</comment>
<evidence type="ECO:0000256" key="4">
    <source>
        <dbReference type="ARBA" id="ARBA00022989"/>
    </source>
</evidence>
<sequence>MNGVSGGMLVALVVAGGAGAGIRYVLDVVVTRGRRDAFPVGILIVNVTGSGLLGLLTGLGALVAPDWLAVLGVGLLGGYTTFSTVSVETIQLARRGRRDWAIVNLVGTFAVAVVAAAIGIVIGGLLPG</sequence>
<keyword evidence="10" id="KW-0813">Transport</keyword>
<keyword evidence="3 10" id="KW-0812">Transmembrane</keyword>
<comment type="subcellular location">
    <subcellularLocation>
        <location evidence="1 10">Cell membrane</location>
        <topology evidence="1 10">Multi-pass membrane protein</topology>
    </subcellularLocation>
</comment>
<proteinExistence type="inferred from homology"/>
<name>A0ABX2WM98_9MICO</name>
<evidence type="ECO:0000256" key="3">
    <source>
        <dbReference type="ARBA" id="ARBA00022692"/>
    </source>
</evidence>
<dbReference type="EMBL" id="LZEM01000003">
    <property type="protein sequence ID" value="OAZ44925.1"/>
    <property type="molecule type" value="Genomic_DNA"/>
</dbReference>
<keyword evidence="10" id="KW-0915">Sodium</keyword>
<keyword evidence="4 10" id="KW-1133">Transmembrane helix</keyword>
<dbReference type="InterPro" id="IPR003691">
    <property type="entry name" value="FluC"/>
</dbReference>
<reference evidence="12" key="1">
    <citation type="submission" date="2016-06" db="EMBL/GenBank/DDBJ databases">
        <title>Genome sequencing of cellulolytic organisms.</title>
        <authorList>
            <person name="Bohra V."/>
            <person name="Dafale N.A."/>
            <person name="Purohit H.J."/>
        </authorList>
    </citation>
    <scope>NUCLEOTIDE SEQUENCE [LARGE SCALE GENOMIC DNA]</scope>
    <source>
        <strain evidence="12">ND21</strain>
    </source>
</reference>
<dbReference type="RefSeq" id="WP_023953064.1">
    <property type="nucleotide sequence ID" value="NZ_LZEM01000003.1"/>
</dbReference>
<evidence type="ECO:0000256" key="9">
    <source>
        <dbReference type="ARBA" id="ARBA00049940"/>
    </source>
</evidence>
<evidence type="ECO:0000256" key="7">
    <source>
        <dbReference type="ARBA" id="ARBA00035120"/>
    </source>
</evidence>
<evidence type="ECO:0000256" key="8">
    <source>
        <dbReference type="ARBA" id="ARBA00035585"/>
    </source>
</evidence>
<keyword evidence="2 10" id="KW-1003">Cell membrane</keyword>
<comment type="activity regulation">
    <text evidence="10">Na(+) is not transported, but it plays an essential structural role and its presence is essential for fluoride channel function.</text>
</comment>
<dbReference type="PANTHER" id="PTHR28259">
    <property type="entry name" value="FLUORIDE EXPORT PROTEIN 1-RELATED"/>
    <property type="match status" value="1"/>
</dbReference>
<protein>
    <recommendedName>
        <fullName evidence="10">Fluoride-specific ion channel FluC</fullName>
    </recommendedName>
</protein>
<feature type="transmembrane region" description="Helical" evidence="10">
    <location>
        <begin position="67"/>
        <end position="90"/>
    </location>
</feature>
<keyword evidence="10" id="KW-0406">Ion transport</keyword>
<feature type="binding site" evidence="10">
    <location>
        <position position="80"/>
    </location>
    <ligand>
        <name>Na(+)</name>
        <dbReference type="ChEBI" id="CHEBI:29101"/>
        <note>structural</note>
    </ligand>
</feature>
<dbReference type="HAMAP" id="MF_00454">
    <property type="entry name" value="FluC"/>
    <property type="match status" value="1"/>
</dbReference>
<dbReference type="PANTHER" id="PTHR28259:SF1">
    <property type="entry name" value="FLUORIDE EXPORT PROTEIN 1-RELATED"/>
    <property type="match status" value="1"/>
</dbReference>
<keyword evidence="6 10" id="KW-0407">Ion channel</keyword>
<gene>
    <name evidence="10" type="primary">fluC</name>
    <name evidence="10" type="synonym">crcB</name>
    <name evidence="11" type="ORF">A9Z40_10815</name>
</gene>
<evidence type="ECO:0000256" key="6">
    <source>
        <dbReference type="ARBA" id="ARBA00023303"/>
    </source>
</evidence>
<comment type="catalytic activity">
    <reaction evidence="8">
        <text>fluoride(in) = fluoride(out)</text>
        <dbReference type="Rhea" id="RHEA:76159"/>
        <dbReference type="ChEBI" id="CHEBI:17051"/>
    </reaction>
    <physiologicalReaction direction="left-to-right" evidence="8">
        <dbReference type="Rhea" id="RHEA:76160"/>
    </physiologicalReaction>
</comment>
<evidence type="ECO:0000256" key="10">
    <source>
        <dbReference type="HAMAP-Rule" id="MF_00454"/>
    </source>
</evidence>
<keyword evidence="5 10" id="KW-0472">Membrane</keyword>
<feature type="transmembrane region" description="Helical" evidence="10">
    <location>
        <begin position="38"/>
        <end position="61"/>
    </location>
</feature>
<evidence type="ECO:0000313" key="12">
    <source>
        <dbReference type="Proteomes" id="UP000093918"/>
    </source>
</evidence>